<name>A0A7I7Q2Y7_9MYCO</name>
<evidence type="ECO:0000313" key="7">
    <source>
        <dbReference type="Proteomes" id="UP000467130"/>
    </source>
</evidence>
<keyword evidence="3" id="KW-0804">Transcription</keyword>
<feature type="DNA-binding region" description="H-T-H motif" evidence="4">
    <location>
        <begin position="36"/>
        <end position="55"/>
    </location>
</feature>
<dbReference type="SUPFAM" id="SSF46689">
    <property type="entry name" value="Homeodomain-like"/>
    <property type="match status" value="1"/>
</dbReference>
<sequence>MVEPISRRERKKAQTRRALTKAALDLFLERGFEATTVEEIAEAADFHRATFHRIFASKEDVAMGDILDLFALARERLREALPTDDPFSVARDVLTDTMASFEESDDELVAAHVQVWTSDPALQSRFTAMMLDWEHEIARFFAEAWGLDPESDIRCYVIATAMIGVTRSALLMRRASGLTVRETIDKGFDFLAAAGFGRNATHDADST</sequence>
<accession>A0A7I7Q2Y7</accession>
<dbReference type="PROSITE" id="PS50977">
    <property type="entry name" value="HTH_TETR_2"/>
    <property type="match status" value="1"/>
</dbReference>
<dbReference type="PANTHER" id="PTHR30055:SF238">
    <property type="entry name" value="MYCOFACTOCIN BIOSYNTHESIS TRANSCRIPTIONAL REGULATOR MFTR-RELATED"/>
    <property type="match status" value="1"/>
</dbReference>
<dbReference type="Pfam" id="PF17754">
    <property type="entry name" value="TetR_C_14"/>
    <property type="match status" value="1"/>
</dbReference>
<organism evidence="6 7">
    <name type="scientific">Mycobacterium stomatepiae</name>
    <dbReference type="NCBI Taxonomy" id="470076"/>
    <lineage>
        <taxon>Bacteria</taxon>
        <taxon>Bacillati</taxon>
        <taxon>Actinomycetota</taxon>
        <taxon>Actinomycetes</taxon>
        <taxon>Mycobacteriales</taxon>
        <taxon>Mycobacteriaceae</taxon>
        <taxon>Mycobacterium</taxon>
        <taxon>Mycobacterium simiae complex</taxon>
    </lineage>
</organism>
<dbReference type="PRINTS" id="PR00455">
    <property type="entry name" value="HTHTETR"/>
</dbReference>
<evidence type="ECO:0000259" key="5">
    <source>
        <dbReference type="PROSITE" id="PS50977"/>
    </source>
</evidence>
<evidence type="ECO:0000256" key="2">
    <source>
        <dbReference type="ARBA" id="ARBA00023125"/>
    </source>
</evidence>
<evidence type="ECO:0000256" key="1">
    <source>
        <dbReference type="ARBA" id="ARBA00023015"/>
    </source>
</evidence>
<keyword evidence="2 4" id="KW-0238">DNA-binding</keyword>
<dbReference type="InterPro" id="IPR001647">
    <property type="entry name" value="HTH_TetR"/>
</dbReference>
<dbReference type="InterPro" id="IPR050109">
    <property type="entry name" value="HTH-type_TetR-like_transc_reg"/>
</dbReference>
<reference evidence="6 7" key="1">
    <citation type="journal article" date="2019" name="Emerg. Microbes Infect.">
        <title>Comprehensive subspecies identification of 175 nontuberculous mycobacteria species based on 7547 genomic profiles.</title>
        <authorList>
            <person name="Matsumoto Y."/>
            <person name="Kinjo T."/>
            <person name="Motooka D."/>
            <person name="Nabeya D."/>
            <person name="Jung N."/>
            <person name="Uechi K."/>
            <person name="Horii T."/>
            <person name="Iida T."/>
            <person name="Fujita J."/>
            <person name="Nakamura S."/>
        </authorList>
    </citation>
    <scope>NUCLEOTIDE SEQUENCE [LARGE SCALE GENOMIC DNA]</scope>
    <source>
        <strain evidence="6 7">JCM 17783</strain>
    </source>
</reference>
<gene>
    <name evidence="6" type="ORF">MSTO_09750</name>
</gene>
<keyword evidence="7" id="KW-1185">Reference proteome</keyword>
<keyword evidence="1" id="KW-0805">Transcription regulation</keyword>
<dbReference type="GO" id="GO:0003700">
    <property type="term" value="F:DNA-binding transcription factor activity"/>
    <property type="evidence" value="ECO:0007669"/>
    <property type="project" value="TreeGrafter"/>
</dbReference>
<dbReference type="Proteomes" id="UP000467130">
    <property type="component" value="Chromosome"/>
</dbReference>
<dbReference type="Gene3D" id="1.10.10.60">
    <property type="entry name" value="Homeodomain-like"/>
    <property type="match status" value="1"/>
</dbReference>
<dbReference type="KEGG" id="msto:MSTO_09750"/>
<dbReference type="Pfam" id="PF00440">
    <property type="entry name" value="TetR_N"/>
    <property type="match status" value="1"/>
</dbReference>
<proteinExistence type="predicted"/>
<dbReference type="GO" id="GO:0000976">
    <property type="term" value="F:transcription cis-regulatory region binding"/>
    <property type="evidence" value="ECO:0007669"/>
    <property type="project" value="TreeGrafter"/>
</dbReference>
<dbReference type="EMBL" id="AP022587">
    <property type="protein sequence ID" value="BBY20770.1"/>
    <property type="molecule type" value="Genomic_DNA"/>
</dbReference>
<dbReference type="InterPro" id="IPR009057">
    <property type="entry name" value="Homeodomain-like_sf"/>
</dbReference>
<dbReference type="PANTHER" id="PTHR30055">
    <property type="entry name" value="HTH-TYPE TRANSCRIPTIONAL REGULATOR RUTR"/>
    <property type="match status" value="1"/>
</dbReference>
<evidence type="ECO:0000313" key="6">
    <source>
        <dbReference type="EMBL" id="BBY20770.1"/>
    </source>
</evidence>
<evidence type="ECO:0000256" key="4">
    <source>
        <dbReference type="PROSITE-ProRule" id="PRU00335"/>
    </source>
</evidence>
<dbReference type="AlphaFoldDB" id="A0A7I7Q2Y7"/>
<dbReference type="Gene3D" id="1.10.357.10">
    <property type="entry name" value="Tetracycline Repressor, domain 2"/>
    <property type="match status" value="1"/>
</dbReference>
<dbReference type="RefSeq" id="WP_163788763.1">
    <property type="nucleotide sequence ID" value="NZ_AP022587.1"/>
</dbReference>
<feature type="domain" description="HTH tetR-type" evidence="5">
    <location>
        <begin position="13"/>
        <end position="73"/>
    </location>
</feature>
<protein>
    <submittedName>
        <fullName evidence="6">TetR family transcriptional regulator</fullName>
    </submittedName>
</protein>
<dbReference type="InterPro" id="IPR041347">
    <property type="entry name" value="MftR_C"/>
</dbReference>
<evidence type="ECO:0000256" key="3">
    <source>
        <dbReference type="ARBA" id="ARBA00023163"/>
    </source>
</evidence>